<protein>
    <submittedName>
        <fullName evidence="2">Uncharacterized protein</fullName>
    </submittedName>
</protein>
<proteinExistence type="predicted"/>
<dbReference type="Proteomes" id="UP000026961">
    <property type="component" value="Chromosome 2"/>
</dbReference>
<organism evidence="2">
    <name type="scientific">Oryza glumipatula</name>
    <dbReference type="NCBI Taxonomy" id="40148"/>
    <lineage>
        <taxon>Eukaryota</taxon>
        <taxon>Viridiplantae</taxon>
        <taxon>Streptophyta</taxon>
        <taxon>Embryophyta</taxon>
        <taxon>Tracheophyta</taxon>
        <taxon>Spermatophyta</taxon>
        <taxon>Magnoliopsida</taxon>
        <taxon>Liliopsida</taxon>
        <taxon>Poales</taxon>
        <taxon>Poaceae</taxon>
        <taxon>BOP clade</taxon>
        <taxon>Oryzoideae</taxon>
        <taxon>Oryzeae</taxon>
        <taxon>Oryzinae</taxon>
        <taxon>Oryza</taxon>
    </lineage>
</organism>
<evidence type="ECO:0000256" key="1">
    <source>
        <dbReference type="SAM" id="MobiDB-lite"/>
    </source>
</evidence>
<dbReference type="EnsemblPlants" id="OGLUM02G29190.1">
    <property type="protein sequence ID" value="OGLUM02G29190.1"/>
    <property type="gene ID" value="OGLUM02G29190"/>
</dbReference>
<reference evidence="2" key="1">
    <citation type="submission" date="2015-04" db="UniProtKB">
        <authorList>
            <consortium name="EnsemblPlants"/>
        </authorList>
    </citation>
    <scope>IDENTIFICATION</scope>
</reference>
<sequence>MPCTSPSCKATICRTPGNHHYGTTSELRAASRRASSLWEEMVLPYNFPPPSLTILLPRLAHHHHLAVMGVEVANVTKVVGGEGRKIRREEEDEEWLNGGSHAILDTT</sequence>
<dbReference type="HOGENOM" id="CLU_2214046_0_0_1"/>
<reference evidence="2" key="2">
    <citation type="submission" date="2018-05" db="EMBL/GenBank/DDBJ databases">
        <title>OgluRS3 (Oryza glumaepatula Reference Sequence Version 3).</title>
        <authorList>
            <person name="Zhang J."/>
            <person name="Kudrna D."/>
            <person name="Lee S."/>
            <person name="Talag J."/>
            <person name="Welchert J."/>
            <person name="Wing R.A."/>
        </authorList>
    </citation>
    <scope>NUCLEOTIDE SEQUENCE [LARGE SCALE GENOMIC DNA]</scope>
</reference>
<feature type="region of interest" description="Disordered" evidence="1">
    <location>
        <begin position="88"/>
        <end position="107"/>
    </location>
</feature>
<dbReference type="AlphaFoldDB" id="A0A0D9YWQ2"/>
<evidence type="ECO:0000313" key="2">
    <source>
        <dbReference type="EnsemblPlants" id="OGLUM02G29190.1"/>
    </source>
</evidence>
<evidence type="ECO:0000313" key="3">
    <source>
        <dbReference type="Proteomes" id="UP000026961"/>
    </source>
</evidence>
<name>A0A0D9YWQ2_9ORYZ</name>
<dbReference type="Gramene" id="OGLUM02G29190.1">
    <property type="protein sequence ID" value="OGLUM02G29190.1"/>
    <property type="gene ID" value="OGLUM02G29190"/>
</dbReference>
<accession>A0A0D9YWQ2</accession>
<keyword evidence="3" id="KW-1185">Reference proteome</keyword>